<accession>A0A1I5EFJ3</accession>
<gene>
    <name evidence="1" type="ORF">SAMN05421579_16711</name>
</gene>
<dbReference type="OrthoDB" id="6571492at2"/>
<dbReference type="EMBL" id="FOVO01000067">
    <property type="protein sequence ID" value="SFO10140.1"/>
    <property type="molecule type" value="Genomic_DNA"/>
</dbReference>
<dbReference type="RefSeq" id="WP_092521498.1">
    <property type="nucleotide sequence ID" value="NZ_CAWRAH010000013.1"/>
</dbReference>
<organism evidence="1 2">
    <name type="scientific">Xenorhabdus japonica</name>
    <dbReference type="NCBI Taxonomy" id="53341"/>
    <lineage>
        <taxon>Bacteria</taxon>
        <taxon>Pseudomonadati</taxon>
        <taxon>Pseudomonadota</taxon>
        <taxon>Gammaproteobacteria</taxon>
        <taxon>Enterobacterales</taxon>
        <taxon>Morganellaceae</taxon>
        <taxon>Xenorhabdus</taxon>
    </lineage>
</organism>
<dbReference type="AlphaFoldDB" id="A0A1I5EFJ3"/>
<reference evidence="2" key="1">
    <citation type="submission" date="2016-10" db="EMBL/GenBank/DDBJ databases">
        <authorList>
            <person name="Varghese N."/>
            <person name="Submissions S."/>
        </authorList>
    </citation>
    <scope>NUCLEOTIDE SEQUENCE [LARGE SCALE GENOMIC DNA]</scope>
    <source>
        <strain evidence="2">DSM 16522</strain>
    </source>
</reference>
<keyword evidence="2" id="KW-1185">Reference proteome</keyword>
<proteinExistence type="predicted"/>
<dbReference type="Proteomes" id="UP000199011">
    <property type="component" value="Unassembled WGS sequence"/>
</dbReference>
<sequence length="103" mass="12197">MQKKEPVIIANGNTIEEVYQWMKNKLKAHRAVVTLANELNSLNRAREGINQQFVDAVNQSKINLYKQDYDREINNDPIMEIERKRIELIRSIHDSRDEEHAHE</sequence>
<name>A0A1I5EFJ3_9GAMM</name>
<protein>
    <submittedName>
        <fullName evidence="1">Uncharacterized protein</fullName>
    </submittedName>
</protein>
<evidence type="ECO:0000313" key="2">
    <source>
        <dbReference type="Proteomes" id="UP000199011"/>
    </source>
</evidence>
<evidence type="ECO:0000313" key="1">
    <source>
        <dbReference type="EMBL" id="SFO10140.1"/>
    </source>
</evidence>
<dbReference type="STRING" id="53341.SAMN05421579_16711"/>